<name>A0AA87F6T7_STRSU</name>
<gene>
    <name evidence="1" type="ORF">SSUR61_1086</name>
</gene>
<dbReference type="Proteomes" id="UP000004014">
    <property type="component" value="Unassembled WGS sequence"/>
</dbReference>
<evidence type="ECO:0000313" key="1">
    <source>
        <dbReference type="EMBL" id="EHC01676.1"/>
    </source>
</evidence>
<comment type="caution">
    <text evidence="1">The sequence shown here is derived from an EMBL/GenBank/DDBJ whole genome shotgun (WGS) entry which is preliminary data.</text>
</comment>
<dbReference type="AlphaFoldDB" id="A0AA87F6T7"/>
<organism evidence="1 2">
    <name type="scientific">Streptococcus suis R61</name>
    <dbReference type="NCBI Taxonomy" id="996306"/>
    <lineage>
        <taxon>Bacteria</taxon>
        <taxon>Bacillati</taxon>
        <taxon>Bacillota</taxon>
        <taxon>Bacilli</taxon>
        <taxon>Lactobacillales</taxon>
        <taxon>Streptococcaceae</taxon>
        <taxon>Streptococcus</taxon>
    </lineage>
</organism>
<sequence>MSFSVISSYLIQHPVLTALLITHSSLTYPRSKRRFIFSSLAEPSCD</sequence>
<reference evidence="1 2" key="1">
    <citation type="submission" date="2011-03" db="EMBL/GenBank/DDBJ databases">
        <title>Deep-sequencing identification of multiple resistance mechanism for the high antibiotic-resistance strain Streptococcus suis R61.</title>
        <authorList>
            <person name="Hu P."/>
            <person name="Yang M."/>
            <person name="Jin M."/>
            <person name="Xiao J."/>
        </authorList>
    </citation>
    <scope>NUCLEOTIDE SEQUENCE [LARGE SCALE GENOMIC DNA]</scope>
    <source>
        <strain evidence="1 2">R61</strain>
    </source>
</reference>
<accession>A0AA87F6T7</accession>
<proteinExistence type="predicted"/>
<protein>
    <submittedName>
        <fullName evidence="1">Uncharacterized protein</fullName>
    </submittedName>
</protein>
<evidence type="ECO:0000313" key="2">
    <source>
        <dbReference type="Proteomes" id="UP000004014"/>
    </source>
</evidence>
<dbReference type="EMBL" id="AEYY01000049">
    <property type="protein sequence ID" value="EHC01676.1"/>
    <property type="molecule type" value="Genomic_DNA"/>
</dbReference>